<evidence type="ECO:0000256" key="6">
    <source>
        <dbReference type="RuleBase" id="RU003345"/>
    </source>
</evidence>
<gene>
    <name evidence="8" type="ORF">ACFOWA_10545</name>
</gene>
<evidence type="ECO:0000313" key="9">
    <source>
        <dbReference type="Proteomes" id="UP001595789"/>
    </source>
</evidence>
<dbReference type="RefSeq" id="WP_378984899.1">
    <property type="nucleotide sequence ID" value="NZ_JBHSBW010000011.1"/>
</dbReference>
<dbReference type="EC" id="1.2.1.3" evidence="3"/>
<feature type="active site" evidence="5">
    <location>
        <position position="244"/>
    </location>
</feature>
<evidence type="ECO:0000256" key="2">
    <source>
        <dbReference type="ARBA" id="ARBA00023002"/>
    </source>
</evidence>
<keyword evidence="9" id="KW-1185">Reference proteome</keyword>
<dbReference type="PANTHER" id="PTHR42804">
    <property type="entry name" value="ALDEHYDE DEHYDROGENASE"/>
    <property type="match status" value="1"/>
</dbReference>
<evidence type="ECO:0000256" key="4">
    <source>
        <dbReference type="ARBA" id="ARBA00049194"/>
    </source>
</evidence>
<evidence type="ECO:0000256" key="1">
    <source>
        <dbReference type="ARBA" id="ARBA00009986"/>
    </source>
</evidence>
<dbReference type="CDD" id="cd07138">
    <property type="entry name" value="ALDH_CddD_SSP0762"/>
    <property type="match status" value="1"/>
</dbReference>
<keyword evidence="2 6" id="KW-0560">Oxidoreductase</keyword>
<organism evidence="8 9">
    <name type="scientific">Pedobacter lithocola</name>
    <dbReference type="NCBI Taxonomy" id="1908239"/>
    <lineage>
        <taxon>Bacteria</taxon>
        <taxon>Pseudomonadati</taxon>
        <taxon>Bacteroidota</taxon>
        <taxon>Sphingobacteriia</taxon>
        <taxon>Sphingobacteriales</taxon>
        <taxon>Sphingobacteriaceae</taxon>
        <taxon>Pedobacter</taxon>
    </lineage>
</organism>
<evidence type="ECO:0000256" key="5">
    <source>
        <dbReference type="PROSITE-ProRule" id="PRU10007"/>
    </source>
</evidence>
<evidence type="ECO:0000259" key="7">
    <source>
        <dbReference type="Pfam" id="PF00171"/>
    </source>
</evidence>
<comment type="caution">
    <text evidence="8">The sequence shown here is derived from an EMBL/GenBank/DDBJ whole genome shotgun (WGS) entry which is preliminary data.</text>
</comment>
<dbReference type="Pfam" id="PF00171">
    <property type="entry name" value="Aldedh"/>
    <property type="match status" value="1"/>
</dbReference>
<evidence type="ECO:0000256" key="3">
    <source>
        <dbReference type="ARBA" id="ARBA00024226"/>
    </source>
</evidence>
<dbReference type="PROSITE" id="PS00687">
    <property type="entry name" value="ALDEHYDE_DEHYDR_GLU"/>
    <property type="match status" value="1"/>
</dbReference>
<dbReference type="InterPro" id="IPR016160">
    <property type="entry name" value="Ald_DH_CS_CYS"/>
</dbReference>
<feature type="domain" description="Aldehyde dehydrogenase" evidence="7">
    <location>
        <begin position="20"/>
        <end position="469"/>
    </location>
</feature>
<dbReference type="InterPro" id="IPR029510">
    <property type="entry name" value="Ald_DH_CS_GLU"/>
</dbReference>
<dbReference type="InterPro" id="IPR016161">
    <property type="entry name" value="Ald_DH/histidinol_DH"/>
</dbReference>
<comment type="similarity">
    <text evidence="1 6">Belongs to the aldehyde dehydrogenase family.</text>
</comment>
<dbReference type="Gene3D" id="3.40.309.10">
    <property type="entry name" value="Aldehyde Dehydrogenase, Chain A, domain 2"/>
    <property type="match status" value="1"/>
</dbReference>
<dbReference type="InterPro" id="IPR015590">
    <property type="entry name" value="Aldehyde_DH_dom"/>
</dbReference>
<accession>A0ABV8P8K0</accession>
<dbReference type="EMBL" id="JBHSBW010000011">
    <property type="protein sequence ID" value="MFC4211624.1"/>
    <property type="molecule type" value="Genomic_DNA"/>
</dbReference>
<sequence length="472" mass="50671">MKTYNTGLINGELVTLHGTQVIDLINPSNNEVIGKVTMADETDTRNAIAAAKKAFVSWSQTTKEERLNYLQKLYDAEMLVMEELVEATITEYGAPQERAIGSNALSANIFQHVKATLNDYQLVQTIGQSQVFFEPVGVVAIFTPWNSSAGSMHIKLAPALAAGCTVVIKPSEMSAMQTDVLMKVYHSAGLPPGVINVICGLGEVVGKTLSLSADIQKIAFTGSTQIGKIIAKDALNTMKRFTLELGGKSPNIILDDADFEIAIPMAVRACFLNNGQACIAASRLLVPKDRLQEVIKLAKATAESMKVGDPRDPEVILGPLASLKQYDRVQQYIQIALEEKAELVTGGPGHPAGLESGNFVKPTIFAGVTNDMTIAREEVFGPVLAILTYQTEEEAISIANDTEFGLIAYVSSSDHDRALAVARKIQAGRVLINTIGHDPLTPFGGFKQSGIGREGGILGLEEYLEPKAIITA</sequence>
<proteinExistence type="inferred from homology"/>
<dbReference type="InterPro" id="IPR016162">
    <property type="entry name" value="Ald_DH_N"/>
</dbReference>
<dbReference type="Gene3D" id="3.40.605.10">
    <property type="entry name" value="Aldehyde Dehydrogenase, Chain A, domain 1"/>
    <property type="match status" value="1"/>
</dbReference>
<dbReference type="PROSITE" id="PS00070">
    <property type="entry name" value="ALDEHYDE_DEHYDR_CYS"/>
    <property type="match status" value="1"/>
</dbReference>
<reference evidence="9" key="1">
    <citation type="journal article" date="2019" name="Int. J. Syst. Evol. Microbiol.">
        <title>The Global Catalogue of Microorganisms (GCM) 10K type strain sequencing project: providing services to taxonomists for standard genome sequencing and annotation.</title>
        <authorList>
            <consortium name="The Broad Institute Genomics Platform"/>
            <consortium name="The Broad Institute Genome Sequencing Center for Infectious Disease"/>
            <person name="Wu L."/>
            <person name="Ma J."/>
        </authorList>
    </citation>
    <scope>NUCLEOTIDE SEQUENCE [LARGE SCALE GENOMIC DNA]</scope>
    <source>
        <strain evidence="9">CCM 8691</strain>
    </source>
</reference>
<dbReference type="PANTHER" id="PTHR42804:SF1">
    <property type="entry name" value="ALDEHYDE DEHYDROGENASE-RELATED"/>
    <property type="match status" value="1"/>
</dbReference>
<dbReference type="InterPro" id="IPR016163">
    <property type="entry name" value="Ald_DH_C"/>
</dbReference>
<dbReference type="Proteomes" id="UP001595789">
    <property type="component" value="Unassembled WGS sequence"/>
</dbReference>
<comment type="catalytic activity">
    <reaction evidence="4">
        <text>an aldehyde + NAD(+) + H2O = a carboxylate + NADH + 2 H(+)</text>
        <dbReference type="Rhea" id="RHEA:16185"/>
        <dbReference type="ChEBI" id="CHEBI:15377"/>
        <dbReference type="ChEBI" id="CHEBI:15378"/>
        <dbReference type="ChEBI" id="CHEBI:17478"/>
        <dbReference type="ChEBI" id="CHEBI:29067"/>
        <dbReference type="ChEBI" id="CHEBI:57540"/>
        <dbReference type="ChEBI" id="CHEBI:57945"/>
        <dbReference type="EC" id="1.2.1.3"/>
    </reaction>
</comment>
<protein>
    <recommendedName>
        <fullName evidence="3">aldehyde dehydrogenase (NAD(+))</fullName>
        <ecNumber evidence="3">1.2.1.3</ecNumber>
    </recommendedName>
</protein>
<name>A0ABV8P8K0_9SPHI</name>
<evidence type="ECO:0000313" key="8">
    <source>
        <dbReference type="EMBL" id="MFC4211624.1"/>
    </source>
</evidence>
<dbReference type="SUPFAM" id="SSF53720">
    <property type="entry name" value="ALDH-like"/>
    <property type="match status" value="1"/>
</dbReference>